<sequence>MGKRNTINNNNNSSNVLNQQRILNDLNQMTKNDLKPQFNNNKKGPKKNQKQQQPQQQPQQQVQQEVQQEPKQNGKQKNRRQQQQKQQQVQQQQAQKVKQPQQQPPKPVKPTKPNTSVRNTFRLLSNWEYFTNNEWKKSTKSIVENISKFHNRGDIRSQLDRIQEIQVKYQYKPERKPKSELSKKLNRRILKEAAKAPPGVHAYRMKQLIQDMNSKRRQRATHERVTNLLVKRYTQKMNAFADEYQKAYKAYQESIKENLGVAEIKNSQINANKTFSHQKRLQKKAKLQKKLFRRQSKRILESHTCPAQWTPANEKLFQMATQKILSQGYNGFHYYGRPEYNRSLAWVEANENTTGKESISVATVMACQNSPIPGESRLSQNRVPTVAPNQQKQRQLSSQQKPKKQQVAKEKPMTIKTQTPEQYRERITGRKPKKSGNKDSPSDENQKNGRKGNSGNRKMEQKSSPSVVNPGPATWVTETEYPDSFAWGILQHQPGNGGNNGRSGNRSGGGKKNNNKDETINLLFPKSAPNQGNGGNNKRQQQQQQNGNGNGRKQQNRRPQGTNISELL</sequence>
<feature type="compositionally biased region" description="Polar residues" evidence="1">
    <location>
        <begin position="370"/>
        <end position="389"/>
    </location>
</feature>
<evidence type="ECO:0000313" key="3">
    <source>
        <dbReference type="Proteomes" id="UP000193920"/>
    </source>
</evidence>
<reference evidence="2 3" key="1">
    <citation type="submission" date="2016-08" db="EMBL/GenBank/DDBJ databases">
        <title>A Parts List for Fungal Cellulosomes Revealed by Comparative Genomics.</title>
        <authorList>
            <consortium name="DOE Joint Genome Institute"/>
            <person name="Haitjema C.H."/>
            <person name="Gilmore S.P."/>
            <person name="Henske J.K."/>
            <person name="Solomon K.V."/>
            <person name="De Groot R."/>
            <person name="Kuo A."/>
            <person name="Mondo S.J."/>
            <person name="Salamov A.A."/>
            <person name="Labutti K."/>
            <person name="Zhao Z."/>
            <person name="Chiniquy J."/>
            <person name="Barry K."/>
            <person name="Brewer H.M."/>
            <person name="Purvine S.O."/>
            <person name="Wright A.T."/>
            <person name="Boxma B."/>
            <person name="Van Alen T."/>
            <person name="Hackstein J.H."/>
            <person name="Baker S.E."/>
            <person name="Grigoriev I.V."/>
            <person name="O'Malley M.A."/>
        </authorList>
    </citation>
    <scope>NUCLEOTIDE SEQUENCE [LARGE SCALE GENOMIC DNA]</scope>
    <source>
        <strain evidence="2 3">G1</strain>
    </source>
</reference>
<feature type="region of interest" description="Disordered" evidence="1">
    <location>
        <begin position="370"/>
        <end position="568"/>
    </location>
</feature>
<feature type="compositionally biased region" description="Low complexity" evidence="1">
    <location>
        <begin position="536"/>
        <end position="561"/>
    </location>
</feature>
<accession>A0A1Y2DP98</accession>
<gene>
    <name evidence="2" type="ORF">LY90DRAFT_701190</name>
</gene>
<feature type="compositionally biased region" description="Low complexity" evidence="1">
    <location>
        <begin position="83"/>
        <end position="101"/>
    </location>
</feature>
<feature type="compositionally biased region" description="Low complexity" evidence="1">
    <location>
        <begin position="50"/>
        <end position="73"/>
    </location>
</feature>
<dbReference type="EMBL" id="MCOG01000060">
    <property type="protein sequence ID" value="ORY61111.1"/>
    <property type="molecule type" value="Genomic_DNA"/>
</dbReference>
<organism evidence="2 3">
    <name type="scientific">Neocallimastix californiae</name>
    <dbReference type="NCBI Taxonomy" id="1754190"/>
    <lineage>
        <taxon>Eukaryota</taxon>
        <taxon>Fungi</taxon>
        <taxon>Fungi incertae sedis</taxon>
        <taxon>Chytridiomycota</taxon>
        <taxon>Chytridiomycota incertae sedis</taxon>
        <taxon>Neocallimastigomycetes</taxon>
        <taxon>Neocallimastigales</taxon>
        <taxon>Neocallimastigaceae</taxon>
        <taxon>Neocallimastix</taxon>
    </lineage>
</organism>
<name>A0A1Y2DP98_9FUNG</name>
<feature type="compositionally biased region" description="Polar residues" evidence="1">
    <location>
        <begin position="16"/>
        <end position="31"/>
    </location>
</feature>
<feature type="region of interest" description="Disordered" evidence="1">
    <location>
        <begin position="1"/>
        <end position="118"/>
    </location>
</feature>
<feature type="compositionally biased region" description="Low complexity" evidence="1">
    <location>
        <begin position="390"/>
        <end position="400"/>
    </location>
</feature>
<feature type="compositionally biased region" description="Basic and acidic residues" evidence="1">
    <location>
        <begin position="436"/>
        <end position="447"/>
    </location>
</feature>
<evidence type="ECO:0000256" key="1">
    <source>
        <dbReference type="SAM" id="MobiDB-lite"/>
    </source>
</evidence>
<comment type="caution">
    <text evidence="2">The sequence shown here is derived from an EMBL/GenBank/DDBJ whole genome shotgun (WGS) entry which is preliminary data.</text>
</comment>
<dbReference type="Proteomes" id="UP000193920">
    <property type="component" value="Unassembled WGS sequence"/>
</dbReference>
<feature type="compositionally biased region" description="Gly residues" evidence="1">
    <location>
        <begin position="495"/>
        <end position="511"/>
    </location>
</feature>
<proteinExistence type="predicted"/>
<feature type="compositionally biased region" description="Polar residues" evidence="1">
    <location>
        <begin position="451"/>
        <end position="467"/>
    </location>
</feature>
<dbReference type="AlphaFoldDB" id="A0A1Y2DP98"/>
<evidence type="ECO:0000313" key="2">
    <source>
        <dbReference type="EMBL" id="ORY61111.1"/>
    </source>
</evidence>
<dbReference type="OrthoDB" id="2153795at2759"/>
<protein>
    <submittedName>
        <fullName evidence="2">Uncharacterized protein</fullName>
    </submittedName>
</protein>
<keyword evidence="3" id="KW-1185">Reference proteome</keyword>